<dbReference type="InterPro" id="IPR029045">
    <property type="entry name" value="ClpP/crotonase-like_dom_sf"/>
</dbReference>
<organism evidence="4">
    <name type="scientific">Chromera velia CCMP2878</name>
    <dbReference type="NCBI Taxonomy" id="1169474"/>
    <lineage>
        <taxon>Eukaryota</taxon>
        <taxon>Sar</taxon>
        <taxon>Alveolata</taxon>
        <taxon>Colpodellida</taxon>
        <taxon>Chromeraceae</taxon>
        <taxon>Chromera</taxon>
    </lineage>
</organism>
<gene>
    <name evidence="4" type="ORF">Cvel_2189</name>
</gene>
<name>A0A0G4IBJ8_9ALVE</name>
<proteinExistence type="inferred from homology"/>
<dbReference type="EMBL" id="CDMZ01005798">
    <property type="protein sequence ID" value="CEM54552.1"/>
    <property type="molecule type" value="Genomic_DNA"/>
</dbReference>
<dbReference type="InterPro" id="IPR001907">
    <property type="entry name" value="ClpP"/>
</dbReference>
<dbReference type="PANTHER" id="PTHR10381:SF11">
    <property type="entry name" value="ATP-DEPENDENT CLP PROTEASE PROTEOLYTIC SUBUNIT, MITOCHONDRIAL"/>
    <property type="match status" value="1"/>
</dbReference>
<dbReference type="VEuPathDB" id="CryptoDB:Cvel_2189"/>
<comment type="similarity">
    <text evidence="1 2">Belongs to the peptidase S14 family.</text>
</comment>
<sequence length="139" mass="15153">GKRFSLPNARFLVCKTGNEDGLQGQAEDISVEVAEALRDNERFVMALALHTGQSVDKIEQDLKRDFYLNAAEARLYGIVDSVLLPESDRRLGVTAGFGQMEGDGQKYQDQIPTASTFEGPPFFPRSGEKGQGEAWGGLG</sequence>
<dbReference type="InterPro" id="IPR023562">
    <property type="entry name" value="ClpP/TepA"/>
</dbReference>
<feature type="region of interest" description="Disordered" evidence="3">
    <location>
        <begin position="118"/>
        <end position="139"/>
    </location>
</feature>
<evidence type="ECO:0000256" key="2">
    <source>
        <dbReference type="RuleBase" id="RU003567"/>
    </source>
</evidence>
<evidence type="ECO:0000313" key="4">
    <source>
        <dbReference type="EMBL" id="CEM54552.1"/>
    </source>
</evidence>
<dbReference type="PRINTS" id="PR00127">
    <property type="entry name" value="CLPPROTEASEP"/>
</dbReference>
<evidence type="ECO:0000256" key="3">
    <source>
        <dbReference type="SAM" id="MobiDB-lite"/>
    </source>
</evidence>
<evidence type="ECO:0000256" key="1">
    <source>
        <dbReference type="ARBA" id="ARBA00007039"/>
    </source>
</evidence>
<feature type="non-terminal residue" evidence="4">
    <location>
        <position position="1"/>
    </location>
</feature>
<dbReference type="SUPFAM" id="SSF52096">
    <property type="entry name" value="ClpP/crotonase"/>
    <property type="match status" value="1"/>
</dbReference>
<dbReference type="GO" id="GO:0009368">
    <property type="term" value="C:endopeptidase Clp complex"/>
    <property type="evidence" value="ECO:0007669"/>
    <property type="project" value="TreeGrafter"/>
</dbReference>
<dbReference type="Pfam" id="PF00574">
    <property type="entry name" value="CLP_protease"/>
    <property type="match status" value="1"/>
</dbReference>
<dbReference type="PANTHER" id="PTHR10381">
    <property type="entry name" value="ATP-DEPENDENT CLP PROTEASE PROTEOLYTIC SUBUNIT"/>
    <property type="match status" value="1"/>
</dbReference>
<dbReference type="AlphaFoldDB" id="A0A0G4IBJ8"/>
<reference evidence="4" key="1">
    <citation type="submission" date="2014-11" db="EMBL/GenBank/DDBJ databases">
        <authorList>
            <person name="Otto D Thomas"/>
            <person name="Naeem Raeece"/>
        </authorList>
    </citation>
    <scope>NUCLEOTIDE SEQUENCE</scope>
</reference>
<accession>A0A0G4IBJ8</accession>
<dbReference type="GO" id="GO:0004176">
    <property type="term" value="F:ATP-dependent peptidase activity"/>
    <property type="evidence" value="ECO:0007669"/>
    <property type="project" value="InterPro"/>
</dbReference>
<dbReference type="Gene3D" id="3.90.226.10">
    <property type="entry name" value="2-enoyl-CoA Hydratase, Chain A, domain 1"/>
    <property type="match status" value="1"/>
</dbReference>
<protein>
    <recommendedName>
        <fullName evidence="2">ATP-dependent Clp protease proteolytic subunit</fullName>
    </recommendedName>
</protein>
<dbReference type="GO" id="GO:0051117">
    <property type="term" value="F:ATPase binding"/>
    <property type="evidence" value="ECO:0007669"/>
    <property type="project" value="TreeGrafter"/>
</dbReference>
<dbReference type="GO" id="GO:0006515">
    <property type="term" value="P:protein quality control for misfolded or incompletely synthesized proteins"/>
    <property type="evidence" value="ECO:0007669"/>
    <property type="project" value="TreeGrafter"/>
</dbReference>
<dbReference type="GO" id="GO:0004252">
    <property type="term" value="F:serine-type endopeptidase activity"/>
    <property type="evidence" value="ECO:0007669"/>
    <property type="project" value="InterPro"/>
</dbReference>